<dbReference type="InterPro" id="IPR050167">
    <property type="entry name" value="Ser_Thr_protein_kinase"/>
</dbReference>
<dbReference type="InterPro" id="IPR011009">
    <property type="entry name" value="Kinase-like_dom_sf"/>
</dbReference>
<reference evidence="2" key="1">
    <citation type="submission" date="2021-06" db="EMBL/GenBank/DDBJ databases">
        <authorList>
            <person name="Kallberg Y."/>
            <person name="Tangrot J."/>
            <person name="Rosling A."/>
        </authorList>
    </citation>
    <scope>NUCLEOTIDE SEQUENCE</scope>
    <source>
        <strain evidence="2">MA453B</strain>
    </source>
</reference>
<dbReference type="PANTHER" id="PTHR23257">
    <property type="entry name" value="SERINE-THREONINE PROTEIN KINASE"/>
    <property type="match status" value="1"/>
</dbReference>
<sequence>MTDNYEPKLTNIEQIFANMSKEYLLESYDELRWLAPEKISEKLITSYYKPYTQKCEIFSFGMLMWELVCQKIPYKSQNVNDELLTYIVIRDEFKDLIELAWKNCPDERICLSTLYLRLSKLSSIAHSSATADSCVNSDLISHKSSQDNFRQRIYGETAEIGNVTALFNLDVYLHGKMNVIMDKSKGLKYLKLAALKGHMRASEMLKNNLGIDLLDIV</sequence>
<dbReference type="GO" id="GO:0005524">
    <property type="term" value="F:ATP binding"/>
    <property type="evidence" value="ECO:0007669"/>
    <property type="project" value="InterPro"/>
</dbReference>
<gene>
    <name evidence="2" type="ORF">DERYTH_LOCUS3532</name>
</gene>
<organism evidence="2 3">
    <name type="scientific">Dentiscutata erythropus</name>
    <dbReference type="NCBI Taxonomy" id="1348616"/>
    <lineage>
        <taxon>Eukaryota</taxon>
        <taxon>Fungi</taxon>
        <taxon>Fungi incertae sedis</taxon>
        <taxon>Mucoromycota</taxon>
        <taxon>Glomeromycotina</taxon>
        <taxon>Glomeromycetes</taxon>
        <taxon>Diversisporales</taxon>
        <taxon>Gigasporaceae</taxon>
        <taxon>Dentiscutata</taxon>
    </lineage>
</organism>
<dbReference type="InterPro" id="IPR001245">
    <property type="entry name" value="Ser-Thr/Tyr_kinase_cat_dom"/>
</dbReference>
<evidence type="ECO:0000313" key="3">
    <source>
        <dbReference type="Proteomes" id="UP000789405"/>
    </source>
</evidence>
<name>A0A9N9A1L8_9GLOM</name>
<comment type="caution">
    <text evidence="2">The sequence shown here is derived from an EMBL/GenBank/DDBJ whole genome shotgun (WGS) entry which is preliminary data.</text>
</comment>
<feature type="domain" description="Protein kinase" evidence="1">
    <location>
        <begin position="1"/>
        <end position="121"/>
    </location>
</feature>
<dbReference type="SUPFAM" id="SSF56112">
    <property type="entry name" value="Protein kinase-like (PK-like)"/>
    <property type="match status" value="1"/>
</dbReference>
<dbReference type="AlphaFoldDB" id="A0A9N9A1L8"/>
<dbReference type="PANTHER" id="PTHR23257:SF963">
    <property type="entry name" value="AT08303P"/>
    <property type="match status" value="1"/>
</dbReference>
<dbReference type="InterPro" id="IPR000719">
    <property type="entry name" value="Prot_kinase_dom"/>
</dbReference>
<keyword evidence="3" id="KW-1185">Reference proteome</keyword>
<accession>A0A9N9A1L8</accession>
<dbReference type="GO" id="GO:0004672">
    <property type="term" value="F:protein kinase activity"/>
    <property type="evidence" value="ECO:0007669"/>
    <property type="project" value="InterPro"/>
</dbReference>
<dbReference type="GO" id="GO:0007165">
    <property type="term" value="P:signal transduction"/>
    <property type="evidence" value="ECO:0007669"/>
    <property type="project" value="TreeGrafter"/>
</dbReference>
<dbReference type="Pfam" id="PF07714">
    <property type="entry name" value="PK_Tyr_Ser-Thr"/>
    <property type="match status" value="1"/>
</dbReference>
<evidence type="ECO:0000313" key="2">
    <source>
        <dbReference type="EMBL" id="CAG8514058.1"/>
    </source>
</evidence>
<dbReference type="GO" id="GO:0005737">
    <property type="term" value="C:cytoplasm"/>
    <property type="evidence" value="ECO:0007669"/>
    <property type="project" value="TreeGrafter"/>
</dbReference>
<proteinExistence type="predicted"/>
<evidence type="ECO:0000259" key="1">
    <source>
        <dbReference type="PROSITE" id="PS50011"/>
    </source>
</evidence>
<protein>
    <submittedName>
        <fullName evidence="2">26819_t:CDS:1</fullName>
    </submittedName>
</protein>
<dbReference type="PROSITE" id="PS50011">
    <property type="entry name" value="PROTEIN_KINASE_DOM"/>
    <property type="match status" value="1"/>
</dbReference>
<dbReference type="Proteomes" id="UP000789405">
    <property type="component" value="Unassembled WGS sequence"/>
</dbReference>
<dbReference type="Gene3D" id="1.10.510.10">
    <property type="entry name" value="Transferase(Phosphotransferase) domain 1"/>
    <property type="match status" value="1"/>
</dbReference>
<dbReference type="EMBL" id="CAJVPY010001258">
    <property type="protein sequence ID" value="CAG8514058.1"/>
    <property type="molecule type" value="Genomic_DNA"/>
</dbReference>
<dbReference type="OrthoDB" id="2439369at2759"/>